<evidence type="ECO:0000256" key="4">
    <source>
        <dbReference type="ARBA" id="ARBA00022801"/>
    </source>
</evidence>
<keyword evidence="10" id="KW-1185">Reference proteome</keyword>
<dbReference type="Proteomes" id="UP000567179">
    <property type="component" value="Unassembled WGS sequence"/>
</dbReference>
<dbReference type="Gene3D" id="3.30.420.10">
    <property type="entry name" value="Ribonuclease H-like superfamily/Ribonuclease H"/>
    <property type="match status" value="1"/>
</dbReference>
<feature type="compositionally biased region" description="Basic residues" evidence="7">
    <location>
        <begin position="43"/>
        <end position="53"/>
    </location>
</feature>
<dbReference type="CDD" id="cd06145">
    <property type="entry name" value="REX1_like"/>
    <property type="match status" value="1"/>
</dbReference>
<protein>
    <recommendedName>
        <fullName evidence="8">Exonuclease domain-containing protein</fullName>
    </recommendedName>
</protein>
<dbReference type="InterPro" id="IPR012337">
    <property type="entry name" value="RNaseH-like_sf"/>
</dbReference>
<comment type="similarity">
    <text evidence="2">Belongs to the REXO1/REXO3 family.</text>
</comment>
<evidence type="ECO:0000256" key="2">
    <source>
        <dbReference type="ARBA" id="ARBA00006357"/>
    </source>
</evidence>
<dbReference type="PANTHER" id="PTHR12801">
    <property type="entry name" value="RNA EXONUCLEASE REXO1 / RECO3 FAMILY MEMBER-RELATED"/>
    <property type="match status" value="1"/>
</dbReference>
<evidence type="ECO:0000256" key="6">
    <source>
        <dbReference type="ARBA" id="ARBA00023242"/>
    </source>
</evidence>
<accession>A0A8H5F9T5</accession>
<reference evidence="9 10" key="1">
    <citation type="journal article" date="2020" name="ISME J.">
        <title>Uncovering the hidden diversity of litter-decomposition mechanisms in mushroom-forming fungi.</title>
        <authorList>
            <person name="Floudas D."/>
            <person name="Bentzer J."/>
            <person name="Ahren D."/>
            <person name="Johansson T."/>
            <person name="Persson P."/>
            <person name="Tunlid A."/>
        </authorList>
    </citation>
    <scope>NUCLEOTIDE SEQUENCE [LARGE SCALE GENOMIC DNA]</scope>
    <source>
        <strain evidence="9 10">CBS 101986</strain>
    </source>
</reference>
<keyword evidence="6" id="KW-0539">Nucleus</keyword>
<feature type="domain" description="Exonuclease" evidence="8">
    <location>
        <begin position="263"/>
        <end position="441"/>
    </location>
</feature>
<feature type="compositionally biased region" description="Low complexity" evidence="7">
    <location>
        <begin position="23"/>
        <end position="35"/>
    </location>
</feature>
<dbReference type="GO" id="GO:0003676">
    <property type="term" value="F:nucleic acid binding"/>
    <property type="evidence" value="ECO:0007669"/>
    <property type="project" value="InterPro"/>
</dbReference>
<proteinExistence type="inferred from homology"/>
<dbReference type="GO" id="GO:0004527">
    <property type="term" value="F:exonuclease activity"/>
    <property type="evidence" value="ECO:0007669"/>
    <property type="project" value="UniProtKB-KW"/>
</dbReference>
<evidence type="ECO:0000256" key="3">
    <source>
        <dbReference type="ARBA" id="ARBA00022722"/>
    </source>
</evidence>
<dbReference type="SUPFAM" id="SSF53098">
    <property type="entry name" value="Ribonuclease H-like"/>
    <property type="match status" value="1"/>
</dbReference>
<gene>
    <name evidence="9" type="ORF">D9619_011609</name>
</gene>
<evidence type="ECO:0000313" key="10">
    <source>
        <dbReference type="Proteomes" id="UP000567179"/>
    </source>
</evidence>
<comment type="caution">
    <text evidence="9">The sequence shown here is derived from an EMBL/GenBank/DDBJ whole genome shotgun (WGS) entry which is preliminary data.</text>
</comment>
<evidence type="ECO:0000256" key="5">
    <source>
        <dbReference type="ARBA" id="ARBA00022839"/>
    </source>
</evidence>
<organism evidence="9 10">
    <name type="scientific">Psilocybe cf. subviscida</name>
    <dbReference type="NCBI Taxonomy" id="2480587"/>
    <lineage>
        <taxon>Eukaryota</taxon>
        <taxon>Fungi</taxon>
        <taxon>Dikarya</taxon>
        <taxon>Basidiomycota</taxon>
        <taxon>Agaricomycotina</taxon>
        <taxon>Agaricomycetes</taxon>
        <taxon>Agaricomycetidae</taxon>
        <taxon>Agaricales</taxon>
        <taxon>Agaricineae</taxon>
        <taxon>Strophariaceae</taxon>
        <taxon>Psilocybe</taxon>
    </lineage>
</organism>
<name>A0A8H5F9T5_9AGAR</name>
<dbReference type="InterPro" id="IPR013520">
    <property type="entry name" value="Ribonucl_H"/>
</dbReference>
<keyword evidence="4" id="KW-0378">Hydrolase</keyword>
<dbReference type="InterPro" id="IPR034922">
    <property type="entry name" value="REX1-like_exo"/>
</dbReference>
<keyword evidence="5" id="KW-0269">Exonuclease</keyword>
<dbReference type="SMART" id="SM00479">
    <property type="entry name" value="EXOIII"/>
    <property type="match status" value="1"/>
</dbReference>
<dbReference type="GO" id="GO:0005634">
    <property type="term" value="C:nucleus"/>
    <property type="evidence" value="ECO:0007669"/>
    <property type="project" value="UniProtKB-SubCell"/>
</dbReference>
<evidence type="ECO:0000259" key="8">
    <source>
        <dbReference type="SMART" id="SM00479"/>
    </source>
</evidence>
<evidence type="ECO:0000313" key="9">
    <source>
        <dbReference type="EMBL" id="KAF5328767.1"/>
    </source>
</evidence>
<dbReference type="AlphaFoldDB" id="A0A8H5F9T5"/>
<evidence type="ECO:0000256" key="1">
    <source>
        <dbReference type="ARBA" id="ARBA00004123"/>
    </source>
</evidence>
<comment type="subcellular location">
    <subcellularLocation>
        <location evidence="1">Nucleus</location>
    </subcellularLocation>
</comment>
<dbReference type="EMBL" id="JAACJJ010000003">
    <property type="protein sequence ID" value="KAF5328767.1"/>
    <property type="molecule type" value="Genomic_DNA"/>
</dbReference>
<dbReference type="GO" id="GO:0010629">
    <property type="term" value="P:negative regulation of gene expression"/>
    <property type="evidence" value="ECO:0007669"/>
    <property type="project" value="UniProtKB-ARBA"/>
</dbReference>
<dbReference type="OrthoDB" id="206335at2759"/>
<feature type="region of interest" description="Disordered" evidence="7">
    <location>
        <begin position="1"/>
        <end position="56"/>
    </location>
</feature>
<dbReference type="InterPro" id="IPR036397">
    <property type="entry name" value="RNaseH_sf"/>
</dbReference>
<dbReference type="PANTHER" id="PTHR12801:SF115">
    <property type="entry name" value="FI18136P1-RELATED"/>
    <property type="match status" value="1"/>
</dbReference>
<sequence>MKRDASEMSAPAAQASKKARTESSPSSTPPTAATADAEWTKVEKKKNKKKAKVQAKTDATKPMFMYSNTEIVKRNNAIAIDDVRDLVLHLVADAPTPNWLRIDNAHLINKVVALLVPGLTPEMLALPPLPTVATSNPNLPISIPMRTPADIDVENTARHIPFIASTFSHACPTRAPGDSTRMHSVLSSFFTGPISGEEKKRRMTQRIMSEINKTDPTQYLLTLEQMVENDYPIPAYMADVFEKPAGWVETPQPVENEGKENQKIYAIDCEMCITEDGKELTRVCVIDFKSGIVIYDQLVKPAKPILDYLTRWSGITAEQLNPVTTTHAEVQAHILRLLSPPAANPFSSSKSDSPPPATPILLGHSLESDLRALKICHPRCMDTALLYHHPRGRPLKPGLAWLTKKWCGREIQMRGEGGHDPEEDARACVDLLHKKLGNGPGFGEFKVDFESIFERMARATGKKGAVAQGGIRSAVVDHGSPAVMHGAKATTAIGCKTDDEILEGVVNVLPSHQFVFARFMALAHTMGWVTPKASADQAVSSSTPVALPSDPPPPPSTADLVPVLDALNAHLKAVHAALPPRTALVIFTGHSDPRKMSLLNARKNAFDSALKSGKTPEEIRPLGLTWSASDGRDLEEAVELARRGLLFLGIKQ</sequence>
<dbReference type="InterPro" id="IPR047021">
    <property type="entry name" value="REXO1/3/4-like"/>
</dbReference>
<keyword evidence="3" id="KW-0540">Nuclease</keyword>
<dbReference type="FunFam" id="3.30.420.10:FF:000031">
    <property type="entry name" value="RNA exonuclease 1"/>
    <property type="match status" value="1"/>
</dbReference>
<evidence type="ECO:0000256" key="7">
    <source>
        <dbReference type="SAM" id="MobiDB-lite"/>
    </source>
</evidence>